<accession>A0A9X8UJU6</accession>
<dbReference type="Pfam" id="PF02639">
    <property type="entry name" value="DUF188"/>
    <property type="match status" value="1"/>
</dbReference>
<comment type="similarity">
    <text evidence="1 2">Belongs to the UPF0178 family.</text>
</comment>
<organism evidence="3 4">
    <name type="scientific">Harryflintia acetispora</name>
    <dbReference type="NCBI Taxonomy" id="1849041"/>
    <lineage>
        <taxon>Bacteria</taxon>
        <taxon>Bacillati</taxon>
        <taxon>Bacillota</taxon>
        <taxon>Clostridia</taxon>
        <taxon>Eubacteriales</taxon>
        <taxon>Oscillospiraceae</taxon>
        <taxon>Harryflintia</taxon>
    </lineage>
</organism>
<dbReference type="EMBL" id="SLUK01000005">
    <property type="protein sequence ID" value="TCL43454.1"/>
    <property type="molecule type" value="Genomic_DNA"/>
</dbReference>
<comment type="caution">
    <text evidence="3">The sequence shown here is derived from an EMBL/GenBank/DDBJ whole genome shotgun (WGS) entry which is preliminary data.</text>
</comment>
<keyword evidence="4" id="KW-1185">Reference proteome</keyword>
<evidence type="ECO:0000313" key="4">
    <source>
        <dbReference type="Proteomes" id="UP000294682"/>
    </source>
</evidence>
<sequence length="151" mass="16762">MRVLVDADACPVKQEILRQCKARRIPVIMLIDTSHELHDGYSTVITVDKARDSVDLKLINLLSPADVVVTQDYGVAAMALGKGAMAIHQSGTLYTKENIDRLLFERHLGAKLRRAGKRAGNTPKRTREQDRAFERAFAALLDGVSEVRHAD</sequence>
<name>A0A9X8UJU6_9FIRM</name>
<dbReference type="RefSeq" id="WP_132084455.1">
    <property type="nucleotide sequence ID" value="NZ_SLUK01000005.1"/>
</dbReference>
<dbReference type="PANTHER" id="PTHR35146:SF1">
    <property type="entry name" value="UPF0178 PROTEIN YAII"/>
    <property type="match status" value="1"/>
</dbReference>
<evidence type="ECO:0000313" key="3">
    <source>
        <dbReference type="EMBL" id="TCL43454.1"/>
    </source>
</evidence>
<dbReference type="InterPro" id="IPR003791">
    <property type="entry name" value="UPF0178"/>
</dbReference>
<protein>
    <recommendedName>
        <fullName evidence="2">UPF0178 protein EDD78_10584</fullName>
    </recommendedName>
</protein>
<dbReference type="Proteomes" id="UP000294682">
    <property type="component" value="Unassembled WGS sequence"/>
</dbReference>
<dbReference type="AlphaFoldDB" id="A0A9X8UJU6"/>
<evidence type="ECO:0000256" key="2">
    <source>
        <dbReference type="HAMAP-Rule" id="MF_00489"/>
    </source>
</evidence>
<reference evidence="3 4" key="1">
    <citation type="submission" date="2019-03" db="EMBL/GenBank/DDBJ databases">
        <title>Genomic Encyclopedia of Type Strains, Phase IV (KMG-IV): sequencing the most valuable type-strain genomes for metagenomic binning, comparative biology and taxonomic classification.</title>
        <authorList>
            <person name="Goeker M."/>
        </authorList>
    </citation>
    <scope>NUCLEOTIDE SEQUENCE [LARGE SCALE GENOMIC DNA]</scope>
    <source>
        <strain evidence="3 4">DSM 100433</strain>
    </source>
</reference>
<evidence type="ECO:0000256" key="1">
    <source>
        <dbReference type="ARBA" id="ARBA00008522"/>
    </source>
</evidence>
<dbReference type="NCBIfam" id="NF001095">
    <property type="entry name" value="PRK00124.1"/>
    <property type="match status" value="1"/>
</dbReference>
<gene>
    <name evidence="3" type="ORF">EDD78_10584</name>
</gene>
<dbReference type="HAMAP" id="MF_00489">
    <property type="entry name" value="UPF0178"/>
    <property type="match status" value="1"/>
</dbReference>
<proteinExistence type="inferred from homology"/>
<dbReference type="PANTHER" id="PTHR35146">
    <property type="entry name" value="UPF0178 PROTEIN YAII"/>
    <property type="match status" value="1"/>
</dbReference>